<dbReference type="CDD" id="cd14361">
    <property type="entry name" value="UBA_HYPK"/>
    <property type="match status" value="1"/>
</dbReference>
<feature type="compositionally biased region" description="Basic and acidic residues" evidence="1">
    <location>
        <begin position="77"/>
        <end position="91"/>
    </location>
</feature>
<accession>A0ABR4FQU7</accession>
<feature type="compositionally biased region" description="Polar residues" evidence="1">
    <location>
        <begin position="9"/>
        <end position="19"/>
    </location>
</feature>
<dbReference type="Proteomes" id="UP001610563">
    <property type="component" value="Unassembled WGS sequence"/>
</dbReference>
<comment type="caution">
    <text evidence="3">The sequence shown here is derived from an EMBL/GenBank/DDBJ whole genome shotgun (WGS) entry which is preliminary data.</text>
</comment>
<name>A0ABR4FQU7_9EURO</name>
<dbReference type="InterPro" id="IPR038922">
    <property type="entry name" value="HYPK_UBA"/>
</dbReference>
<dbReference type="InterPro" id="IPR052617">
    <property type="entry name" value="Huntingtin-int_K"/>
</dbReference>
<keyword evidence="4" id="KW-1185">Reference proteome</keyword>
<evidence type="ECO:0000259" key="2">
    <source>
        <dbReference type="Pfam" id="PF19026"/>
    </source>
</evidence>
<feature type="compositionally biased region" description="Low complexity" evidence="1">
    <location>
        <begin position="40"/>
        <end position="58"/>
    </location>
</feature>
<feature type="domain" description="Nascent polypeptide-associated complex subunit alpha-like UBA" evidence="2">
    <location>
        <begin position="103"/>
        <end position="143"/>
    </location>
</feature>
<dbReference type="PANTHER" id="PTHR31184:SF2">
    <property type="entry name" value="HUNTINGTIN-INTERACTING PROTEIN K"/>
    <property type="match status" value="1"/>
</dbReference>
<dbReference type="Pfam" id="PF19026">
    <property type="entry name" value="UBA_HYPK"/>
    <property type="match status" value="1"/>
</dbReference>
<organism evidence="3 4">
    <name type="scientific">Aspergillus keveii</name>
    <dbReference type="NCBI Taxonomy" id="714993"/>
    <lineage>
        <taxon>Eukaryota</taxon>
        <taxon>Fungi</taxon>
        <taxon>Dikarya</taxon>
        <taxon>Ascomycota</taxon>
        <taxon>Pezizomycotina</taxon>
        <taxon>Eurotiomycetes</taxon>
        <taxon>Eurotiomycetidae</taxon>
        <taxon>Eurotiales</taxon>
        <taxon>Aspergillaceae</taxon>
        <taxon>Aspergillus</taxon>
        <taxon>Aspergillus subgen. Nidulantes</taxon>
    </lineage>
</organism>
<evidence type="ECO:0000313" key="4">
    <source>
        <dbReference type="Proteomes" id="UP001610563"/>
    </source>
</evidence>
<sequence length="148" mass="14728">MSDPVPSASEHNPTTTSTSAEDRKAAAALSSLNTTEITEDSPSAEGAARAAPSAADQEALGKAMSRLEIASGGGAGSKDKGTAGKKEGAKDVKKKVATATAAVKVSAEDVGLIVSELDLSKVKATELLKANGGDAKSALRAYIRVGGC</sequence>
<proteinExistence type="predicted"/>
<evidence type="ECO:0000313" key="3">
    <source>
        <dbReference type="EMBL" id="KAL2785634.1"/>
    </source>
</evidence>
<reference evidence="3 4" key="1">
    <citation type="submission" date="2024-07" db="EMBL/GenBank/DDBJ databases">
        <title>Section-level genome sequencing and comparative genomics of Aspergillus sections Usti and Cavernicolus.</title>
        <authorList>
            <consortium name="Lawrence Berkeley National Laboratory"/>
            <person name="Nybo J.L."/>
            <person name="Vesth T.C."/>
            <person name="Theobald S."/>
            <person name="Frisvad J.C."/>
            <person name="Larsen T.O."/>
            <person name="Kjaerboelling I."/>
            <person name="Rothschild-Mancinelli K."/>
            <person name="Lyhne E.K."/>
            <person name="Kogle M.E."/>
            <person name="Barry K."/>
            <person name="Clum A."/>
            <person name="Na H."/>
            <person name="Ledsgaard L."/>
            <person name="Lin J."/>
            <person name="Lipzen A."/>
            <person name="Kuo A."/>
            <person name="Riley R."/>
            <person name="Mondo S."/>
            <person name="Labutti K."/>
            <person name="Haridas S."/>
            <person name="Pangalinan J."/>
            <person name="Salamov A.A."/>
            <person name="Simmons B.A."/>
            <person name="Magnuson J.K."/>
            <person name="Chen J."/>
            <person name="Drula E."/>
            <person name="Henrissat B."/>
            <person name="Wiebenga A."/>
            <person name="Lubbers R.J."/>
            <person name="Gomes A.C."/>
            <person name="Makela M.R."/>
            <person name="Stajich J."/>
            <person name="Grigoriev I.V."/>
            <person name="Mortensen U.H."/>
            <person name="De Vries R.P."/>
            <person name="Baker S.E."/>
            <person name="Andersen M.R."/>
        </authorList>
    </citation>
    <scope>NUCLEOTIDE SEQUENCE [LARGE SCALE GENOMIC DNA]</scope>
    <source>
        <strain evidence="3 4">CBS 209.92</strain>
    </source>
</reference>
<evidence type="ECO:0000256" key="1">
    <source>
        <dbReference type="SAM" id="MobiDB-lite"/>
    </source>
</evidence>
<gene>
    <name evidence="3" type="ORF">BJX66DRAFT_314376</name>
</gene>
<dbReference type="EMBL" id="JBFTWV010000138">
    <property type="protein sequence ID" value="KAL2785634.1"/>
    <property type="molecule type" value="Genomic_DNA"/>
</dbReference>
<dbReference type="InterPro" id="IPR044034">
    <property type="entry name" value="NAC-like_UBA"/>
</dbReference>
<protein>
    <recommendedName>
        <fullName evidence="2">Nascent polypeptide-associated complex subunit alpha-like UBA domain-containing protein</fullName>
    </recommendedName>
</protein>
<feature type="region of interest" description="Disordered" evidence="1">
    <location>
        <begin position="1"/>
        <end position="93"/>
    </location>
</feature>
<dbReference type="PANTHER" id="PTHR31184">
    <property type="entry name" value="HUNTINGTIN-INTERACTING PROTEIN K FAMILY MEMBER"/>
    <property type="match status" value="1"/>
</dbReference>